<comment type="similarity">
    <text evidence="3 12">Belongs to the glycosyltransferase 10 family.</text>
</comment>
<dbReference type="Proteomes" id="UP000192578">
    <property type="component" value="Unassembled WGS sequence"/>
</dbReference>
<name>A0A1W0X1M7_HYPEX</name>
<comment type="subcellular location">
    <subcellularLocation>
        <location evidence="1 12">Golgi apparatus</location>
        <location evidence="1 12">Golgi stack membrane</location>
        <topology evidence="1 12">Single-pass type II membrane protein</topology>
    </subcellularLocation>
</comment>
<evidence type="ECO:0000256" key="12">
    <source>
        <dbReference type="RuleBase" id="RU003832"/>
    </source>
</evidence>
<dbReference type="Gene3D" id="3.40.50.11660">
    <property type="entry name" value="Glycosyl transferase family 10, C-terminal domain"/>
    <property type="match status" value="1"/>
</dbReference>
<evidence type="ECO:0000256" key="10">
    <source>
        <dbReference type="ARBA" id="ARBA00023136"/>
    </source>
</evidence>
<dbReference type="OrthoDB" id="427096at2759"/>
<evidence type="ECO:0000256" key="7">
    <source>
        <dbReference type="ARBA" id="ARBA00022968"/>
    </source>
</evidence>
<dbReference type="PANTHER" id="PTHR48438:SF1">
    <property type="entry name" value="ALPHA-(1,3)-FUCOSYLTRANSFERASE C-RELATED"/>
    <property type="match status" value="1"/>
</dbReference>
<evidence type="ECO:0000256" key="4">
    <source>
        <dbReference type="ARBA" id="ARBA00022676"/>
    </source>
</evidence>
<feature type="domain" description="Fucosyltransferase N-terminal" evidence="14">
    <location>
        <begin position="81"/>
        <end position="196"/>
    </location>
</feature>
<dbReference type="EMBL" id="MTYJ01000023">
    <property type="protein sequence ID" value="OQV21407.1"/>
    <property type="molecule type" value="Genomic_DNA"/>
</dbReference>
<protein>
    <recommendedName>
        <fullName evidence="12">Fucosyltransferase</fullName>
        <ecNumber evidence="12">2.4.1.-</ecNumber>
    </recommendedName>
</protein>
<keyword evidence="10" id="KW-0472">Membrane</keyword>
<evidence type="ECO:0000256" key="11">
    <source>
        <dbReference type="ARBA" id="ARBA00023180"/>
    </source>
</evidence>
<dbReference type="SUPFAM" id="SSF53756">
    <property type="entry name" value="UDP-Glycosyltransferase/glycogen phosphorylase"/>
    <property type="match status" value="1"/>
</dbReference>
<evidence type="ECO:0000256" key="8">
    <source>
        <dbReference type="ARBA" id="ARBA00022989"/>
    </source>
</evidence>
<evidence type="ECO:0000256" key="6">
    <source>
        <dbReference type="ARBA" id="ARBA00022692"/>
    </source>
</evidence>
<evidence type="ECO:0000256" key="2">
    <source>
        <dbReference type="ARBA" id="ARBA00004922"/>
    </source>
</evidence>
<keyword evidence="8" id="KW-1133">Transmembrane helix</keyword>
<accession>A0A1W0X1M7</accession>
<gene>
    <name evidence="15" type="ORF">BV898_04616</name>
</gene>
<comment type="caution">
    <text evidence="15">The sequence shown here is derived from an EMBL/GenBank/DDBJ whole genome shotgun (WGS) entry which is preliminary data.</text>
</comment>
<dbReference type="InterPro" id="IPR055270">
    <property type="entry name" value="Glyco_tran_10_C"/>
</dbReference>
<dbReference type="Pfam" id="PF17039">
    <property type="entry name" value="Glyco_tran_10_N"/>
    <property type="match status" value="1"/>
</dbReference>
<evidence type="ECO:0000313" key="15">
    <source>
        <dbReference type="EMBL" id="OQV21407.1"/>
    </source>
</evidence>
<dbReference type="EC" id="2.4.1.-" evidence="12"/>
<keyword evidence="11" id="KW-0325">Glycoprotein</keyword>
<evidence type="ECO:0000256" key="1">
    <source>
        <dbReference type="ARBA" id="ARBA00004447"/>
    </source>
</evidence>
<keyword evidence="6 12" id="KW-0812">Transmembrane</keyword>
<evidence type="ECO:0000259" key="13">
    <source>
        <dbReference type="Pfam" id="PF00852"/>
    </source>
</evidence>
<dbReference type="GO" id="GO:0032580">
    <property type="term" value="C:Golgi cisterna membrane"/>
    <property type="evidence" value="ECO:0007669"/>
    <property type="project" value="UniProtKB-SubCell"/>
</dbReference>
<keyword evidence="5 12" id="KW-0808">Transferase</keyword>
<evidence type="ECO:0000256" key="5">
    <source>
        <dbReference type="ARBA" id="ARBA00022679"/>
    </source>
</evidence>
<organism evidence="15 16">
    <name type="scientific">Hypsibius exemplaris</name>
    <name type="common">Freshwater tardigrade</name>
    <dbReference type="NCBI Taxonomy" id="2072580"/>
    <lineage>
        <taxon>Eukaryota</taxon>
        <taxon>Metazoa</taxon>
        <taxon>Ecdysozoa</taxon>
        <taxon>Tardigrada</taxon>
        <taxon>Eutardigrada</taxon>
        <taxon>Parachela</taxon>
        <taxon>Hypsibioidea</taxon>
        <taxon>Hypsibiidae</taxon>
        <taxon>Hypsibius</taxon>
    </lineage>
</organism>
<evidence type="ECO:0000256" key="3">
    <source>
        <dbReference type="ARBA" id="ARBA00008919"/>
    </source>
</evidence>
<dbReference type="PANTHER" id="PTHR48438">
    <property type="entry name" value="ALPHA-(1,3)-FUCOSYLTRANSFERASE C-RELATED"/>
    <property type="match status" value="1"/>
</dbReference>
<dbReference type="InterPro" id="IPR031481">
    <property type="entry name" value="Glyco_tran_10_N"/>
</dbReference>
<dbReference type="InterPro" id="IPR038577">
    <property type="entry name" value="GT10-like_C_sf"/>
</dbReference>
<reference evidence="16" key="1">
    <citation type="submission" date="2017-01" db="EMBL/GenBank/DDBJ databases">
        <title>Comparative genomics of anhydrobiosis in the tardigrade Hypsibius dujardini.</title>
        <authorList>
            <person name="Yoshida Y."/>
            <person name="Koutsovoulos G."/>
            <person name="Laetsch D."/>
            <person name="Stevens L."/>
            <person name="Kumar S."/>
            <person name="Horikawa D."/>
            <person name="Ishino K."/>
            <person name="Komine S."/>
            <person name="Tomita M."/>
            <person name="Blaxter M."/>
            <person name="Arakawa K."/>
        </authorList>
    </citation>
    <scope>NUCLEOTIDE SEQUENCE [LARGE SCALE GENOMIC DNA]</scope>
    <source>
        <strain evidence="16">Z151</strain>
    </source>
</reference>
<dbReference type="AlphaFoldDB" id="A0A1W0X1M7"/>
<keyword evidence="16" id="KW-1185">Reference proteome</keyword>
<dbReference type="Pfam" id="PF00852">
    <property type="entry name" value="Glyco_transf_10"/>
    <property type="match status" value="1"/>
</dbReference>
<dbReference type="FunFam" id="3.40.50.11660:FF:000002">
    <property type="entry name" value="Alpha-(1,3)-fucosyltransferase"/>
    <property type="match status" value="1"/>
</dbReference>
<feature type="domain" description="Fucosyltransferase C-terminal" evidence="13">
    <location>
        <begin position="220"/>
        <end position="324"/>
    </location>
</feature>
<keyword evidence="4 12" id="KW-0328">Glycosyltransferase</keyword>
<evidence type="ECO:0000256" key="9">
    <source>
        <dbReference type="ARBA" id="ARBA00023034"/>
    </source>
</evidence>
<dbReference type="GO" id="GO:0008417">
    <property type="term" value="F:fucosyltransferase activity"/>
    <property type="evidence" value="ECO:0007669"/>
    <property type="project" value="InterPro"/>
</dbReference>
<evidence type="ECO:0000259" key="14">
    <source>
        <dbReference type="Pfam" id="PF17039"/>
    </source>
</evidence>
<sequence>MYRLTIRHIHRLVNNAMKQPPRLLCAPPPPLAEVVRPGVLIHPVVWPKTPRQRIGTLQLDNEVVSVVLPLQDDAVAVKSDPVKILFWTQYFSADFEPGDRHNHFGEVHEELDKCPIKNCITFTHDKAQINDSAAVFFHIRDFFPQADRPTVRVPGQYYVFYLLESPLNTHMDLNSMEGFFNLTFTYRRDSDIPASYYHRRFGVNTWTEGDGEFEKLWKGETDFSAIFMSFCGGQSGRNGYLDELGKAMSLDIYGSCGPGVKKCEAMNKTDWHCDEMLSTYKFYLAFENSICRDYMTEKVYRALNHGTIPVVYGGANYKDFLPPTLSLTSSTSRTPRNSPHD</sequence>
<evidence type="ECO:0000313" key="16">
    <source>
        <dbReference type="Proteomes" id="UP000192578"/>
    </source>
</evidence>
<keyword evidence="9 12" id="KW-0333">Golgi apparatus</keyword>
<dbReference type="UniPathway" id="UPA00378"/>
<keyword evidence="7" id="KW-0735">Signal-anchor</keyword>
<comment type="pathway">
    <text evidence="2">Protein modification; protein glycosylation.</text>
</comment>
<proteinExistence type="inferred from homology"/>
<dbReference type="InterPro" id="IPR001503">
    <property type="entry name" value="Glyco_trans_10"/>
</dbReference>